<dbReference type="EMBL" id="BK014764">
    <property type="protein sequence ID" value="DAD74743.1"/>
    <property type="molecule type" value="Genomic_DNA"/>
</dbReference>
<reference evidence="1" key="1">
    <citation type="journal article" date="2021" name="Proc. Natl. Acad. Sci. U.S.A.">
        <title>A Catalog of Tens of Thousands of Viruses from Human Metagenomes Reveals Hidden Associations with Chronic Diseases.</title>
        <authorList>
            <person name="Tisza M.J."/>
            <person name="Buck C.B."/>
        </authorList>
    </citation>
    <scope>NUCLEOTIDE SEQUENCE</scope>
    <source>
        <strain evidence="1">CtRQZ5</strain>
    </source>
</reference>
<organism evidence="1">
    <name type="scientific">CrAss-like virus sp. ctRQZ5</name>
    <dbReference type="NCBI Taxonomy" id="2826824"/>
    <lineage>
        <taxon>Viruses</taxon>
        <taxon>Duplodnaviria</taxon>
        <taxon>Heunggongvirae</taxon>
        <taxon>Uroviricota</taxon>
        <taxon>Caudoviricetes</taxon>
        <taxon>Crassvirales</taxon>
    </lineage>
</organism>
<protein>
    <submittedName>
        <fullName evidence="1">Uncharacterized protein</fullName>
    </submittedName>
</protein>
<proteinExistence type="predicted"/>
<accession>A0A8S5LY20</accession>
<sequence>MILLTNLIHSILHILREHFLHRWWNHLISFPYYILQLTNFFL</sequence>
<name>A0A8S5LY20_9CAUD</name>
<evidence type="ECO:0000313" key="1">
    <source>
        <dbReference type="EMBL" id="DAD74743.1"/>
    </source>
</evidence>